<accession>T2JBE2</accession>
<dbReference type="AlphaFoldDB" id="T2JBE2"/>
<dbReference type="EMBL" id="CAQM01000405">
    <property type="protein sequence ID" value="CCQ61812.1"/>
    <property type="molecule type" value="Genomic_DNA"/>
</dbReference>
<evidence type="ECO:0000313" key="1">
    <source>
        <dbReference type="EMBL" id="CCQ61812.1"/>
    </source>
</evidence>
<sequence length="38" mass="4726">MTLVSIYFINQREMIEKQFNSFRSKFWDFSKRTMSKLS</sequence>
<proteinExistence type="predicted"/>
<reference evidence="1 2" key="1">
    <citation type="submission" date="2013-01" db="EMBL/GenBank/DDBJ databases">
        <authorList>
            <person name="Bench S."/>
        </authorList>
    </citation>
    <scope>NUCLEOTIDE SEQUENCE [LARGE SCALE GENOMIC DNA]</scope>
    <source>
        <strain evidence="1 2">WH 0401</strain>
    </source>
</reference>
<name>T2JBE2_CROWT</name>
<protein>
    <submittedName>
        <fullName evidence="1">Permease of the drug/metabolite transporter (DMT) superfamily</fullName>
    </submittedName>
</protein>
<organism evidence="1 2">
    <name type="scientific">Crocosphaera watsonii WH 0401</name>
    <dbReference type="NCBI Taxonomy" id="555881"/>
    <lineage>
        <taxon>Bacteria</taxon>
        <taxon>Bacillati</taxon>
        <taxon>Cyanobacteriota</taxon>
        <taxon>Cyanophyceae</taxon>
        <taxon>Oscillatoriophycideae</taxon>
        <taxon>Chroococcales</taxon>
        <taxon>Aphanothecaceae</taxon>
        <taxon>Crocosphaera</taxon>
    </lineage>
</organism>
<dbReference type="Proteomes" id="UP000018198">
    <property type="component" value="Unassembled WGS sequence"/>
</dbReference>
<reference evidence="1 2" key="2">
    <citation type="submission" date="2013-09" db="EMBL/GenBank/DDBJ databases">
        <title>Whole genome comparison of six Crocosphaera watsonii strains with differing phenotypes.</title>
        <authorList>
            <person name="Bench S.R."/>
            <person name="Heller P."/>
            <person name="Frank I."/>
            <person name="Arciniega M."/>
            <person name="Shilova I.N."/>
            <person name="Zehr J.P."/>
        </authorList>
    </citation>
    <scope>NUCLEOTIDE SEQUENCE [LARGE SCALE GENOMIC DNA]</scope>
    <source>
        <strain evidence="1 2">WH 0401</strain>
    </source>
</reference>
<comment type="caution">
    <text evidence="1">The sequence shown here is derived from an EMBL/GenBank/DDBJ whole genome shotgun (WGS) entry which is preliminary data.</text>
</comment>
<evidence type="ECO:0000313" key="2">
    <source>
        <dbReference type="Proteomes" id="UP000018198"/>
    </source>
</evidence>
<gene>
    <name evidence="1" type="ORF">CWATWH0401_2112</name>
</gene>